<reference evidence="10" key="1">
    <citation type="journal article" date="2019" name="Int. J. Syst. Evol. Microbiol.">
        <title>The Global Catalogue of Microorganisms (GCM) 10K type strain sequencing project: providing services to taxonomists for standard genome sequencing and annotation.</title>
        <authorList>
            <consortium name="The Broad Institute Genomics Platform"/>
            <consortium name="The Broad Institute Genome Sequencing Center for Infectious Disease"/>
            <person name="Wu L."/>
            <person name="Ma J."/>
        </authorList>
    </citation>
    <scope>NUCLEOTIDE SEQUENCE [LARGE SCALE GENOMIC DNA]</scope>
    <source>
        <strain evidence="10">CCUG 63682</strain>
    </source>
</reference>
<dbReference type="RefSeq" id="WP_387960534.1">
    <property type="nucleotide sequence ID" value="NZ_JBHSGP010000005.1"/>
</dbReference>
<feature type="chain" id="PRO_5045062752" evidence="7">
    <location>
        <begin position="21"/>
        <end position="833"/>
    </location>
</feature>
<keyword evidence="7" id="KW-0732">Signal</keyword>
<evidence type="ECO:0000259" key="8">
    <source>
        <dbReference type="SMART" id="SM00631"/>
    </source>
</evidence>
<accession>A0ABV9N2V9</accession>
<name>A0ABV9N2V9_9FLAO</name>
<dbReference type="InterPro" id="IPR029062">
    <property type="entry name" value="Class_I_gatase-like"/>
</dbReference>
<dbReference type="Proteomes" id="UP001595953">
    <property type="component" value="Unassembled WGS sequence"/>
</dbReference>
<dbReference type="EMBL" id="JBHSGP010000005">
    <property type="protein sequence ID" value="MFC4721123.1"/>
    <property type="molecule type" value="Genomic_DNA"/>
</dbReference>
<sequence length="833" mass="93466">MQKLYAFCVVAIFSISLSFAQQIQSPDTFLGYELGTKFSRHHQVVDYFKYVATQMPNQVQLEQYGKTNERRPLMVAYISSEENMKNLEIIRENNLKSAGILNGNSDSNKIAIVWLSYNVHGNEASSTEASMKTLYTLLTQKQDWLKNTVVIIDPCINPDGRDRYANWFNETASTPYDIDQQASEHNEPWPGGRPNHYLFDLNRDWAWATQVESAARLKIYNKWMPQIHVDFHEQGINEPYYFAPAAEPFHEIITDWQRDFQTQIGKNHAKYFDAEGWLYFTRERFDLFYPSYGDTYPTYMGAIGMTYEQAGHGRGGLGILNDEGDELTLVDRVAHHTTTGLSTVEIASKNAEKLNSEFKKFFDNSGLKYKSYVLQGNTDKIEAVKALLDKHEILYGHASNGKVSGLKYSTSSQGSVNTTTNDLVVSANQPKGKMVKVLFEPNAKLSDSLTYDITAWSVPYAYGLEAIASTSSVSTAVVGKTPSLNTMSPSATGYVLPWNTLNDAQFLADLLKQNIRVRFTEKPFTTDGKSFDRGSLIIVRGDNKKVSDFDNKVIQTANAHKRSLHAAASGFSTSGPDFGSPDIKLVNPPKVAMISGEATSSLNYGELWHFFEKQLNYPVTSINSEHFSYINLDKYNVLIMPSGNYRSMLNDNGMKKLQDWVKNGGKVIAIDRALNAFANKDGFSLSSKKEDKKDEDKADKKENLIPYADREREYAKNLITGAVFETKIDATHPMAFGYSNSYFTLKLGSSAYSLLESGYNVGYLGENPRSVSGFAGSEAVKTLGKTLVFGEERQGNGSVIYMVDNTMFRSFWENGKLFLVNAIFFVNNNSAEL</sequence>
<dbReference type="SUPFAM" id="SSF53187">
    <property type="entry name" value="Zn-dependent exopeptidases"/>
    <property type="match status" value="1"/>
</dbReference>
<evidence type="ECO:0000256" key="7">
    <source>
        <dbReference type="SAM" id="SignalP"/>
    </source>
</evidence>
<dbReference type="Gene3D" id="3.40.50.880">
    <property type="match status" value="1"/>
</dbReference>
<keyword evidence="6" id="KW-0482">Metalloprotease</keyword>
<dbReference type="PANTHER" id="PTHR11705:SF143">
    <property type="entry name" value="SLL0236 PROTEIN"/>
    <property type="match status" value="1"/>
</dbReference>
<comment type="similarity">
    <text evidence="2">Belongs to the peptidase M14 family.</text>
</comment>
<feature type="signal peptide" evidence="7">
    <location>
        <begin position="1"/>
        <end position="20"/>
    </location>
</feature>
<feature type="domain" description="Peptidase M14" evidence="8">
    <location>
        <begin position="38"/>
        <end position="306"/>
    </location>
</feature>
<keyword evidence="5" id="KW-0862">Zinc</keyword>
<evidence type="ECO:0000313" key="10">
    <source>
        <dbReference type="Proteomes" id="UP001595953"/>
    </source>
</evidence>
<evidence type="ECO:0000256" key="2">
    <source>
        <dbReference type="ARBA" id="ARBA00005988"/>
    </source>
</evidence>
<keyword evidence="10" id="KW-1185">Reference proteome</keyword>
<evidence type="ECO:0000256" key="4">
    <source>
        <dbReference type="ARBA" id="ARBA00022801"/>
    </source>
</evidence>
<evidence type="ECO:0000256" key="1">
    <source>
        <dbReference type="ARBA" id="ARBA00001947"/>
    </source>
</evidence>
<evidence type="ECO:0000256" key="5">
    <source>
        <dbReference type="ARBA" id="ARBA00022833"/>
    </source>
</evidence>
<comment type="cofactor">
    <cofactor evidence="1">
        <name>Zn(2+)</name>
        <dbReference type="ChEBI" id="CHEBI:29105"/>
    </cofactor>
</comment>
<dbReference type="SUPFAM" id="SSF52317">
    <property type="entry name" value="Class I glutamine amidotransferase-like"/>
    <property type="match status" value="1"/>
</dbReference>
<dbReference type="Pfam" id="PF00246">
    <property type="entry name" value="Peptidase_M14"/>
    <property type="match status" value="1"/>
</dbReference>
<evidence type="ECO:0000313" key="9">
    <source>
        <dbReference type="EMBL" id="MFC4721123.1"/>
    </source>
</evidence>
<proteinExistence type="inferred from homology"/>
<protein>
    <submittedName>
        <fullName evidence="9">M14 family metallopeptidase</fullName>
    </submittedName>
</protein>
<dbReference type="CDD" id="cd03143">
    <property type="entry name" value="A4_beta-galactosidase_middle_domain"/>
    <property type="match status" value="1"/>
</dbReference>
<dbReference type="SMART" id="SM00631">
    <property type="entry name" value="Zn_pept"/>
    <property type="match status" value="1"/>
</dbReference>
<comment type="caution">
    <text evidence="9">The sequence shown here is derived from an EMBL/GenBank/DDBJ whole genome shotgun (WGS) entry which is preliminary data.</text>
</comment>
<dbReference type="PANTHER" id="PTHR11705">
    <property type="entry name" value="PROTEASE FAMILY M14 CARBOXYPEPTIDASE A,B"/>
    <property type="match status" value="1"/>
</dbReference>
<gene>
    <name evidence="9" type="ORF">ACFO5O_02235</name>
</gene>
<keyword evidence="4" id="KW-0378">Hydrolase</keyword>
<dbReference type="Gene3D" id="3.40.630.10">
    <property type="entry name" value="Zn peptidases"/>
    <property type="match status" value="1"/>
</dbReference>
<evidence type="ECO:0000256" key="3">
    <source>
        <dbReference type="ARBA" id="ARBA00022670"/>
    </source>
</evidence>
<organism evidence="9 10">
    <name type="scientific">Geojedonia litorea</name>
    <dbReference type="NCBI Taxonomy" id="1268269"/>
    <lineage>
        <taxon>Bacteria</taxon>
        <taxon>Pseudomonadati</taxon>
        <taxon>Bacteroidota</taxon>
        <taxon>Flavobacteriia</taxon>
        <taxon>Flavobacteriales</taxon>
        <taxon>Flavobacteriaceae</taxon>
        <taxon>Geojedonia</taxon>
    </lineage>
</organism>
<evidence type="ECO:0000256" key="6">
    <source>
        <dbReference type="ARBA" id="ARBA00023049"/>
    </source>
</evidence>
<keyword evidence="3" id="KW-0645">Protease</keyword>
<dbReference type="CDD" id="cd06238">
    <property type="entry name" value="M14-like"/>
    <property type="match status" value="1"/>
</dbReference>
<dbReference type="InterPro" id="IPR000834">
    <property type="entry name" value="Peptidase_M14"/>
</dbReference>